<dbReference type="Gene3D" id="2.30.180.10">
    <property type="entry name" value="FAS1 domain"/>
    <property type="match status" value="2"/>
</dbReference>
<dbReference type="EMBL" id="JAPEUR010000009">
    <property type="protein sequence ID" value="KAJ4328560.1"/>
    <property type="molecule type" value="Genomic_DNA"/>
</dbReference>
<dbReference type="SUPFAM" id="SSF82153">
    <property type="entry name" value="FAS1 domain"/>
    <property type="match status" value="2"/>
</dbReference>
<organism evidence="3 4">
    <name type="scientific">Fusarium piperis</name>
    <dbReference type="NCBI Taxonomy" id="1435070"/>
    <lineage>
        <taxon>Eukaryota</taxon>
        <taxon>Fungi</taxon>
        <taxon>Dikarya</taxon>
        <taxon>Ascomycota</taxon>
        <taxon>Pezizomycotina</taxon>
        <taxon>Sordariomycetes</taxon>
        <taxon>Hypocreomycetidae</taxon>
        <taxon>Hypocreales</taxon>
        <taxon>Nectriaceae</taxon>
        <taxon>Fusarium</taxon>
        <taxon>Fusarium solani species complex</taxon>
    </lineage>
</organism>
<name>A0A9W8WMT8_9HYPO</name>
<dbReference type="InterPro" id="IPR036378">
    <property type="entry name" value="FAS1_dom_sf"/>
</dbReference>
<dbReference type="OrthoDB" id="7700931at2759"/>
<sequence>MRLVPALTLASAASAIVIPQALDEFNHLKNDIKHTLEELPSRIAGSVDEAVEHLSSEISNAVHKKLEEPVDHGHSTESPVDLLGLDLSDLTIWEILEKSNQTKEFFKLVGKHDKFGKLLNSTDANYTLFAPIDEAFEHIPHDHKPSDEFVESVLNYHLGLGEYPAGRILFTHTLPTALNEPWLGGNAQRLRTSVGFNGVRVNVYSKVVVVNIKAKNGWIHAVNRILVPPPMIGRVISLFPVQFSTLLLAYDKTDFVKYVHNVKMNGSTVFAPSNRAWESLGPKANAFLFNTETGKKYLTALLKYQIVPNTTVYSDEIYYGDEETNKDGQTKTDGNFHIELPTLLEKSLGVDIHTWKGWTSIVVNGAVAVDFEDGIGKNGVIHVVRSVPLPPCRKGRRPMLAEGGIDVEELKERLRPYVEGEEESEEWDEEEL</sequence>
<evidence type="ECO:0000313" key="3">
    <source>
        <dbReference type="EMBL" id="KAJ4328560.1"/>
    </source>
</evidence>
<feature type="domain" description="FAS1" evidence="2">
    <location>
        <begin position="219"/>
        <end position="388"/>
    </location>
</feature>
<protein>
    <recommendedName>
        <fullName evidence="2">FAS1 domain-containing protein</fullName>
    </recommendedName>
</protein>
<feature type="domain" description="FAS1" evidence="2">
    <location>
        <begin position="89"/>
        <end position="226"/>
    </location>
</feature>
<dbReference type="InterPro" id="IPR050904">
    <property type="entry name" value="Adhesion/Biosynth-related"/>
</dbReference>
<dbReference type="Proteomes" id="UP001140502">
    <property type="component" value="Unassembled WGS sequence"/>
</dbReference>
<comment type="caution">
    <text evidence="3">The sequence shown here is derived from an EMBL/GenBank/DDBJ whole genome shotgun (WGS) entry which is preliminary data.</text>
</comment>
<dbReference type="PROSITE" id="PS50213">
    <property type="entry name" value="FAS1"/>
    <property type="match status" value="2"/>
</dbReference>
<dbReference type="AlphaFoldDB" id="A0A9W8WMT8"/>
<dbReference type="Pfam" id="PF02469">
    <property type="entry name" value="Fasciclin"/>
    <property type="match status" value="2"/>
</dbReference>
<accession>A0A9W8WMT8</accession>
<keyword evidence="1" id="KW-0732">Signal</keyword>
<keyword evidence="4" id="KW-1185">Reference proteome</keyword>
<dbReference type="PANTHER" id="PTHR10900:SF125">
    <property type="entry name" value="FAS1 DOMAIN-CONTAINING PROTEIN YLR001C"/>
    <property type="match status" value="1"/>
</dbReference>
<evidence type="ECO:0000256" key="1">
    <source>
        <dbReference type="SAM" id="SignalP"/>
    </source>
</evidence>
<proteinExistence type="predicted"/>
<evidence type="ECO:0000259" key="2">
    <source>
        <dbReference type="PROSITE" id="PS50213"/>
    </source>
</evidence>
<gene>
    <name evidence="3" type="ORF">N0V84_000919</name>
</gene>
<evidence type="ECO:0000313" key="4">
    <source>
        <dbReference type="Proteomes" id="UP001140502"/>
    </source>
</evidence>
<dbReference type="PANTHER" id="PTHR10900">
    <property type="entry name" value="PERIOSTIN-RELATED"/>
    <property type="match status" value="1"/>
</dbReference>
<dbReference type="SMART" id="SM00554">
    <property type="entry name" value="FAS1"/>
    <property type="match status" value="2"/>
</dbReference>
<feature type="chain" id="PRO_5040769396" description="FAS1 domain-containing protein" evidence="1">
    <location>
        <begin position="16"/>
        <end position="432"/>
    </location>
</feature>
<dbReference type="InterPro" id="IPR000782">
    <property type="entry name" value="FAS1_domain"/>
</dbReference>
<reference evidence="3" key="1">
    <citation type="submission" date="2022-10" db="EMBL/GenBank/DDBJ databases">
        <title>Tapping the CABI collections for fungal endophytes: first genome assemblies for Collariella, Neodidymelliopsis, Ascochyta clinopodiicola, Didymella pomorum, Didymosphaeria variabile, Neocosmospora piperis and Neocucurbitaria cava.</title>
        <authorList>
            <person name="Hill R."/>
        </authorList>
    </citation>
    <scope>NUCLEOTIDE SEQUENCE</scope>
    <source>
        <strain evidence="3">IMI 366586</strain>
    </source>
</reference>
<feature type="signal peptide" evidence="1">
    <location>
        <begin position="1"/>
        <end position="15"/>
    </location>
</feature>